<dbReference type="Proteomes" id="UP000008068">
    <property type="component" value="Unassembled WGS sequence"/>
</dbReference>
<protein>
    <submittedName>
        <fullName evidence="2">Uncharacterized protein</fullName>
    </submittedName>
</protein>
<proteinExistence type="predicted"/>
<organism evidence="3">
    <name type="scientific">Caenorhabditis brenneri</name>
    <name type="common">Nematode worm</name>
    <dbReference type="NCBI Taxonomy" id="135651"/>
    <lineage>
        <taxon>Eukaryota</taxon>
        <taxon>Metazoa</taxon>
        <taxon>Ecdysozoa</taxon>
        <taxon>Nematoda</taxon>
        <taxon>Chromadorea</taxon>
        <taxon>Rhabditida</taxon>
        <taxon>Rhabditina</taxon>
        <taxon>Rhabditomorpha</taxon>
        <taxon>Rhabditoidea</taxon>
        <taxon>Rhabditidae</taxon>
        <taxon>Peloderinae</taxon>
        <taxon>Caenorhabditis</taxon>
    </lineage>
</organism>
<feature type="region of interest" description="Disordered" evidence="1">
    <location>
        <begin position="263"/>
        <end position="287"/>
    </location>
</feature>
<name>G0MD99_CAEBE</name>
<feature type="region of interest" description="Disordered" evidence="1">
    <location>
        <begin position="328"/>
        <end position="440"/>
    </location>
</feature>
<evidence type="ECO:0000313" key="3">
    <source>
        <dbReference type="Proteomes" id="UP000008068"/>
    </source>
</evidence>
<feature type="compositionally biased region" description="Acidic residues" evidence="1">
    <location>
        <begin position="338"/>
        <end position="368"/>
    </location>
</feature>
<feature type="compositionally biased region" description="Basic and acidic residues" evidence="1">
    <location>
        <begin position="381"/>
        <end position="396"/>
    </location>
</feature>
<feature type="compositionally biased region" description="Low complexity" evidence="1">
    <location>
        <begin position="398"/>
        <end position="409"/>
    </location>
</feature>
<keyword evidence="3" id="KW-1185">Reference proteome</keyword>
<dbReference type="InParanoid" id="G0MD99"/>
<dbReference type="AlphaFoldDB" id="G0MD99"/>
<accession>G0MD99</accession>
<dbReference type="HOGENOM" id="CLU_622925_0_0_1"/>
<evidence type="ECO:0000313" key="2">
    <source>
        <dbReference type="EMBL" id="EGT49822.1"/>
    </source>
</evidence>
<gene>
    <name evidence="2" type="ORF">CAEBREN_02154</name>
</gene>
<sequence length="440" mass="49877">MAFLPAFERRADRIQYVMLENKKRGFRDQKESGKLPHLTVLENWKRQLVARNEEDEDFQEVIQRTAEEFRERDGKALKLANDELVAALKAARAQVGQPDPLAGRNEEERRQFVSLRNFEKKPKSPLGDNSAEVVKNWIEKERRKQREGEGRVTRSGRRIGGGADNVPAVVPEEQVMIEAEQIEIAPAVVDIPIGVPLGLEMLQALDHLLQDVHLVDDEVQEPVESRRFQVAEEVVDEPVYPLTSKEQEQELDEEHARAVIPKAANEPSTSASGELTVEEPNARKRRSQRLVSVNLAVNTLDQGHPMAADAVDPTRRLRESFLALAVTAPKAEPPVDGVSEEQEDVQLDEQEVDQEVEGKEEEEQEAAAEEAPMRSTRRNPKQTERYKEYMASRNQDKQPANVPPVQDVPQPEPSQPSHDENQRPARNKVMPGKFKDFLLH</sequence>
<evidence type="ECO:0000256" key="1">
    <source>
        <dbReference type="SAM" id="MobiDB-lite"/>
    </source>
</evidence>
<reference evidence="3" key="1">
    <citation type="submission" date="2011-07" db="EMBL/GenBank/DDBJ databases">
        <authorList>
            <consortium name="Caenorhabditis brenneri Sequencing and Analysis Consortium"/>
            <person name="Wilson R.K."/>
        </authorList>
    </citation>
    <scope>NUCLEOTIDE SEQUENCE [LARGE SCALE GENOMIC DNA]</scope>
    <source>
        <strain evidence="3">PB2801</strain>
    </source>
</reference>
<feature type="region of interest" description="Disordered" evidence="1">
    <location>
        <begin position="144"/>
        <end position="165"/>
    </location>
</feature>
<dbReference type="EMBL" id="GL379790">
    <property type="protein sequence ID" value="EGT49822.1"/>
    <property type="molecule type" value="Genomic_DNA"/>
</dbReference>